<dbReference type="OrthoDB" id="6446522at2"/>
<sequence>MYKSIKLLLGALVASVMLIQSAAMAAPPKFVYRFDTRPPSDIFVNGFTSWGNNENVFAHIGGRSCIQVEGSERDSAFIATSSDITWSTARALQLSMQSPDQPVYLYRIRADAGFYPGMESLDAYARDNPEARISPANRTVQEEAHEYLALNRILPENIESATRFYQWQNDVYPNSGYIARDTHANNSAFGSQSDGVIHRFTWVLRAMPTVGACFGFFSDKSRNDNSDNVIRLESLLIPAIE</sequence>
<keyword evidence="1" id="KW-0732">Signal</keyword>
<evidence type="ECO:0000313" key="3">
    <source>
        <dbReference type="Proteomes" id="UP000094844"/>
    </source>
</evidence>
<dbReference type="GO" id="GO:0005576">
    <property type="term" value="C:extracellular region"/>
    <property type="evidence" value="ECO:0007669"/>
    <property type="project" value="InterPro"/>
</dbReference>
<keyword evidence="2" id="KW-0808">Transferase</keyword>
<dbReference type="Gene3D" id="3.90.210.10">
    <property type="entry name" value="Heat-Labile Enterotoxin, subunit A"/>
    <property type="match status" value="1"/>
</dbReference>
<name>A0A1C6YX31_HAFAL</name>
<dbReference type="EC" id="2.4.2.-" evidence="2"/>
<feature type="chain" id="PRO_5008751751" evidence="1">
    <location>
        <begin position="26"/>
        <end position="241"/>
    </location>
</feature>
<dbReference type="Proteomes" id="UP000094844">
    <property type="component" value="Unassembled WGS sequence"/>
</dbReference>
<protein>
    <submittedName>
        <fullName evidence="2">Pertussis toxin subunit 1</fullName>
        <ecNumber evidence="2">2.4.2.-</ecNumber>
    </submittedName>
</protein>
<dbReference type="SUPFAM" id="SSF56399">
    <property type="entry name" value="ADP-ribosylation"/>
    <property type="match status" value="1"/>
</dbReference>
<dbReference type="RefSeq" id="WP_072307710.1">
    <property type="nucleotide sequence ID" value="NZ_FMIQ01000011.1"/>
</dbReference>
<keyword evidence="2" id="KW-0328">Glycosyltransferase</keyword>
<evidence type="ECO:0000313" key="2">
    <source>
        <dbReference type="EMBL" id="SCM51423.1"/>
    </source>
</evidence>
<dbReference type="EMBL" id="FMIQ01000011">
    <property type="protein sequence ID" value="SCM51423.1"/>
    <property type="molecule type" value="Genomic_DNA"/>
</dbReference>
<organism evidence="2 3">
    <name type="scientific">Hafnia alvei</name>
    <dbReference type="NCBI Taxonomy" id="569"/>
    <lineage>
        <taxon>Bacteria</taxon>
        <taxon>Pseudomonadati</taxon>
        <taxon>Pseudomonadota</taxon>
        <taxon>Gammaproteobacteria</taxon>
        <taxon>Enterobacterales</taxon>
        <taxon>Hafniaceae</taxon>
        <taxon>Hafnia</taxon>
    </lineage>
</organism>
<gene>
    <name evidence="2" type="ORF">BN1044_00885</name>
</gene>
<dbReference type="Pfam" id="PF02917">
    <property type="entry name" value="Pertussis_S1"/>
    <property type="match status" value="1"/>
</dbReference>
<dbReference type="AlphaFoldDB" id="A0A1C6YX31"/>
<dbReference type="GO" id="GO:0003950">
    <property type="term" value="F:NAD+ poly-ADP-ribosyltransferase activity"/>
    <property type="evidence" value="ECO:0007669"/>
    <property type="project" value="InterPro"/>
</dbReference>
<reference evidence="2 3" key="1">
    <citation type="submission" date="2016-09" db="EMBL/GenBank/DDBJ databases">
        <authorList>
            <person name="Capua I."/>
            <person name="De Benedictis P."/>
            <person name="Joannis T."/>
            <person name="Lombin L.H."/>
            <person name="Cattoli G."/>
        </authorList>
    </citation>
    <scope>NUCLEOTIDE SEQUENCE [LARGE SCALE GENOMIC DNA]</scope>
    <source>
        <strain evidence="2 3">GB001</strain>
    </source>
</reference>
<proteinExistence type="predicted"/>
<evidence type="ECO:0000256" key="1">
    <source>
        <dbReference type="SAM" id="SignalP"/>
    </source>
</evidence>
<dbReference type="InterPro" id="IPR003898">
    <property type="entry name" value="Borpert_toxA"/>
</dbReference>
<feature type="signal peptide" evidence="1">
    <location>
        <begin position="1"/>
        <end position="25"/>
    </location>
</feature>
<dbReference type="PRINTS" id="PR01395">
    <property type="entry name" value="BORPETOXINA"/>
</dbReference>
<accession>A0A1C6YX31</accession>